<proteinExistence type="predicted"/>
<protein>
    <submittedName>
        <fullName evidence="2">Uncharacterized protein</fullName>
    </submittedName>
</protein>
<sequence length="163" mass="17687">MTDKFILWAQALDNASPDHFDVHGKDVEPDDTIQRQEAVSKVSSVIKNGARLFEQKGVLLTANASHFVVEVPSAQHDYAGRTAPIVCYGDYGTTVGDELGSAVAVALNAFAKKIGRTLQPIDSELARMSFEALKKKSLMTKRVLNVGIGVAGLVIFVIIFWLV</sequence>
<keyword evidence="1" id="KW-0812">Transmembrane</keyword>
<evidence type="ECO:0000256" key="1">
    <source>
        <dbReference type="SAM" id="Phobius"/>
    </source>
</evidence>
<dbReference type="Proteomes" id="UP000830925">
    <property type="component" value="Chromosome"/>
</dbReference>
<gene>
    <name evidence="2" type="ORF">MXF72_13805</name>
</gene>
<dbReference type="AlphaFoldDB" id="A0AAE9KMS0"/>
<organism evidence="2 3">
    <name type="scientific">Alcaligenes faecalis</name>
    <dbReference type="NCBI Taxonomy" id="511"/>
    <lineage>
        <taxon>Bacteria</taxon>
        <taxon>Pseudomonadati</taxon>
        <taxon>Pseudomonadota</taxon>
        <taxon>Betaproteobacteria</taxon>
        <taxon>Burkholderiales</taxon>
        <taxon>Alcaligenaceae</taxon>
        <taxon>Alcaligenes</taxon>
    </lineage>
</organism>
<evidence type="ECO:0000313" key="3">
    <source>
        <dbReference type="Proteomes" id="UP000830925"/>
    </source>
</evidence>
<keyword evidence="1" id="KW-1133">Transmembrane helix</keyword>
<name>A0AAE9KMS0_ALCFA</name>
<evidence type="ECO:0000313" key="2">
    <source>
        <dbReference type="EMBL" id="UPL20479.1"/>
    </source>
</evidence>
<keyword evidence="1" id="KW-0472">Membrane</keyword>
<dbReference type="EMBL" id="CP095873">
    <property type="protein sequence ID" value="UPL20479.1"/>
    <property type="molecule type" value="Genomic_DNA"/>
</dbReference>
<reference evidence="2" key="1">
    <citation type="submission" date="2022-04" db="EMBL/GenBank/DDBJ databases">
        <title>Genomic mining of Alcaligenes faecalis D334 producing ectoin and derivatives.</title>
        <authorList>
            <person name="Doan V.T."/>
            <person name="Quach N.T."/>
            <person name="Vu T.-H.-N."/>
            <person name="Phi Q.-T."/>
        </authorList>
    </citation>
    <scope>NUCLEOTIDE SEQUENCE</scope>
    <source>
        <strain evidence="2">D334</strain>
    </source>
</reference>
<dbReference type="RefSeq" id="WP_247965831.1">
    <property type="nucleotide sequence ID" value="NZ_CP095873.1"/>
</dbReference>
<accession>A0AAE9KMS0</accession>
<feature type="transmembrane region" description="Helical" evidence="1">
    <location>
        <begin position="143"/>
        <end position="162"/>
    </location>
</feature>